<evidence type="ECO:0000256" key="2">
    <source>
        <dbReference type="ARBA" id="ARBA00007447"/>
    </source>
</evidence>
<dbReference type="GO" id="GO:0004190">
    <property type="term" value="F:aspartic-type endopeptidase activity"/>
    <property type="evidence" value="ECO:0007669"/>
    <property type="project" value="InterPro"/>
</dbReference>
<dbReference type="PROSITE" id="PS51767">
    <property type="entry name" value="PEPTIDASE_A1"/>
    <property type="match status" value="1"/>
</dbReference>
<dbReference type="GO" id="GO:0006508">
    <property type="term" value="P:proteolysis"/>
    <property type="evidence" value="ECO:0007669"/>
    <property type="project" value="InterPro"/>
</dbReference>
<comment type="similarity">
    <text evidence="2">Belongs to the peptidase A1 family.</text>
</comment>
<dbReference type="FunFam" id="2.40.70.10:FF:000096">
    <property type="entry name" value="Basic 7S globulin"/>
    <property type="match status" value="1"/>
</dbReference>
<dbReference type="InterPro" id="IPR032799">
    <property type="entry name" value="TAXi_C"/>
</dbReference>
<reference evidence="8" key="2">
    <citation type="journal article" date="2018" name="BMC Genomics">
        <title>A manually annotated Actinidia chinensis var. chinensis (kiwifruit) genome highlights the challenges associated with draft genomes and gene prediction in plants.</title>
        <authorList>
            <person name="Pilkington S.M."/>
            <person name="Crowhurst R."/>
            <person name="Hilario E."/>
            <person name="Nardozza S."/>
            <person name="Fraser L."/>
            <person name="Peng Y."/>
            <person name="Gunaseelan K."/>
            <person name="Simpson R."/>
            <person name="Tahir J."/>
            <person name="Deroles S.C."/>
            <person name="Templeton K."/>
            <person name="Luo Z."/>
            <person name="Davy M."/>
            <person name="Cheng C."/>
            <person name="McNeilage M."/>
            <person name="Scaglione D."/>
            <person name="Liu Y."/>
            <person name="Zhang Q."/>
            <person name="Datson P."/>
            <person name="De Silva N."/>
            <person name="Gardiner S.E."/>
            <person name="Bassett H."/>
            <person name="Chagne D."/>
            <person name="McCallum J."/>
            <person name="Dzierzon H."/>
            <person name="Deng C."/>
            <person name="Wang Y.Y."/>
            <person name="Barron L."/>
            <person name="Manako K."/>
            <person name="Bowen J."/>
            <person name="Foster T.M."/>
            <person name="Erridge Z.A."/>
            <person name="Tiffin H."/>
            <person name="Waite C.N."/>
            <person name="Davies K.M."/>
            <person name="Grierson E.P."/>
            <person name="Laing W.A."/>
            <person name="Kirk R."/>
            <person name="Chen X."/>
            <person name="Wood M."/>
            <person name="Montefiori M."/>
            <person name="Brummell D.A."/>
            <person name="Schwinn K.E."/>
            <person name="Catanach A."/>
            <person name="Fullerton C."/>
            <person name="Li D."/>
            <person name="Meiyalaghan S."/>
            <person name="Nieuwenhuizen N."/>
            <person name="Read N."/>
            <person name="Prakash R."/>
            <person name="Hunter D."/>
            <person name="Zhang H."/>
            <person name="McKenzie M."/>
            <person name="Knabel M."/>
            <person name="Harris A."/>
            <person name="Allan A.C."/>
            <person name="Gleave A."/>
            <person name="Chen A."/>
            <person name="Janssen B.J."/>
            <person name="Plunkett B."/>
            <person name="Ampomah-Dwamena C."/>
            <person name="Voogd C."/>
            <person name="Leif D."/>
            <person name="Lafferty D."/>
            <person name="Souleyre E.J.F."/>
            <person name="Varkonyi-Gasic E."/>
            <person name="Gambi F."/>
            <person name="Hanley J."/>
            <person name="Yao J.L."/>
            <person name="Cheung J."/>
            <person name="David K.M."/>
            <person name="Warren B."/>
            <person name="Marsh K."/>
            <person name="Snowden K.C."/>
            <person name="Lin-Wang K."/>
            <person name="Brian L."/>
            <person name="Martinez-Sanchez M."/>
            <person name="Wang M."/>
            <person name="Ileperuma N."/>
            <person name="Macnee N."/>
            <person name="Campin R."/>
            <person name="McAtee P."/>
            <person name="Drummond R.S.M."/>
            <person name="Espley R.V."/>
            <person name="Ireland H.S."/>
            <person name="Wu R."/>
            <person name="Atkinson R.G."/>
            <person name="Karunairetnam S."/>
            <person name="Bulley S."/>
            <person name="Chunkath S."/>
            <person name="Hanley Z."/>
            <person name="Storey R."/>
            <person name="Thrimawithana A.H."/>
            <person name="Thomson S."/>
            <person name="David C."/>
            <person name="Testolin R."/>
            <person name="Huang H."/>
            <person name="Hellens R.P."/>
            <person name="Schaffer R.J."/>
        </authorList>
    </citation>
    <scope>NUCLEOTIDE SEQUENCE [LARGE SCALE GENOMIC DNA]</scope>
    <source>
        <strain evidence="8">cv. Red5</strain>
    </source>
</reference>
<dbReference type="FunFam" id="2.40.70.10:FF:000041">
    <property type="entry name" value="Basic 7S globulin"/>
    <property type="match status" value="1"/>
</dbReference>
<dbReference type="Pfam" id="PF14543">
    <property type="entry name" value="TAXi_N"/>
    <property type="match status" value="1"/>
</dbReference>
<evidence type="ECO:0000313" key="8">
    <source>
        <dbReference type="Proteomes" id="UP000241394"/>
    </source>
</evidence>
<name>A0A2R6P5Z3_ACTCC</name>
<evidence type="ECO:0000256" key="4">
    <source>
        <dbReference type="ARBA" id="ARBA00022729"/>
    </source>
</evidence>
<feature type="signal peptide" evidence="5">
    <location>
        <begin position="1"/>
        <end position="27"/>
    </location>
</feature>
<sequence>MQSPMSSPSPIFHFLLFFFFFLSPSFAAFLAPITKDPTTSQYILSIYLKTPLQPTKLVLDLGASFAWVDCTRRYKSSSYHHIPCSDPLCSAIVSLACSNCFRRPAPGCANDSCALFPENSVTRQTIIAEALVDSLALPSTDGRNPARFARVPEFVFSCAKTSLLKGIAKGVTGFAGLGRSNFSLPAQVSTAFSSPFLFALCLSSSPSAPGVAFFNSGGPYYFLPEIDLSKSLIYTPLILNPVGSTIITYYLHPSDEYFIGVSAIKVNGKDLQFNKTILTIDENGFGGTKISTTTPYAVLETSIYNAFKEAFVSESAALNLTVTTPVKPFGVCYSADDVLSTRLGPAVPTVDLVMKNDDAFWRIFGANSMVRIGSKDEDLWCLGFLDGGAHPRASIVIGGLQMEDNLLQFDLEKKRFGFTSSVLSHGTMCGNFNFTINGNLKQN</sequence>
<reference evidence="7 8" key="1">
    <citation type="submission" date="2017-07" db="EMBL/GenBank/DDBJ databases">
        <title>An improved, manually edited Actinidia chinensis var. chinensis (kiwifruit) genome highlights the challenges associated with draft genomes and gene prediction in plants.</title>
        <authorList>
            <person name="Pilkington S."/>
            <person name="Crowhurst R."/>
            <person name="Hilario E."/>
            <person name="Nardozza S."/>
            <person name="Fraser L."/>
            <person name="Peng Y."/>
            <person name="Gunaseelan K."/>
            <person name="Simpson R."/>
            <person name="Tahir J."/>
            <person name="Deroles S."/>
            <person name="Templeton K."/>
            <person name="Luo Z."/>
            <person name="Davy M."/>
            <person name="Cheng C."/>
            <person name="Mcneilage M."/>
            <person name="Scaglione D."/>
            <person name="Liu Y."/>
            <person name="Zhang Q."/>
            <person name="Datson P."/>
            <person name="De Silva N."/>
            <person name="Gardiner S."/>
            <person name="Bassett H."/>
            <person name="Chagne D."/>
            <person name="Mccallum J."/>
            <person name="Dzierzon H."/>
            <person name="Deng C."/>
            <person name="Wang Y.-Y."/>
            <person name="Barron N."/>
            <person name="Manako K."/>
            <person name="Bowen J."/>
            <person name="Foster T."/>
            <person name="Erridge Z."/>
            <person name="Tiffin H."/>
            <person name="Waite C."/>
            <person name="Davies K."/>
            <person name="Grierson E."/>
            <person name="Laing W."/>
            <person name="Kirk R."/>
            <person name="Chen X."/>
            <person name="Wood M."/>
            <person name="Montefiori M."/>
            <person name="Brummell D."/>
            <person name="Schwinn K."/>
            <person name="Catanach A."/>
            <person name="Fullerton C."/>
            <person name="Li D."/>
            <person name="Meiyalaghan S."/>
            <person name="Nieuwenhuizen N."/>
            <person name="Read N."/>
            <person name="Prakash R."/>
            <person name="Hunter D."/>
            <person name="Zhang H."/>
            <person name="Mckenzie M."/>
            <person name="Knabel M."/>
            <person name="Harris A."/>
            <person name="Allan A."/>
            <person name="Chen A."/>
            <person name="Janssen B."/>
            <person name="Plunkett B."/>
            <person name="Dwamena C."/>
            <person name="Voogd C."/>
            <person name="Leif D."/>
            <person name="Lafferty D."/>
            <person name="Souleyre E."/>
            <person name="Varkonyi-Gasic E."/>
            <person name="Gambi F."/>
            <person name="Hanley J."/>
            <person name="Yao J.-L."/>
            <person name="Cheung J."/>
            <person name="David K."/>
            <person name="Warren B."/>
            <person name="Marsh K."/>
            <person name="Snowden K."/>
            <person name="Lin-Wang K."/>
            <person name="Brian L."/>
            <person name="Martinez-Sanchez M."/>
            <person name="Wang M."/>
            <person name="Ileperuma N."/>
            <person name="Macnee N."/>
            <person name="Campin R."/>
            <person name="Mcatee P."/>
            <person name="Drummond R."/>
            <person name="Espley R."/>
            <person name="Ireland H."/>
            <person name="Wu R."/>
            <person name="Atkinson R."/>
            <person name="Karunairetnam S."/>
            <person name="Bulley S."/>
            <person name="Chunkath S."/>
            <person name="Hanley Z."/>
            <person name="Storey R."/>
            <person name="Thrimawithana A."/>
            <person name="Thomson S."/>
            <person name="David C."/>
            <person name="Testolin R."/>
        </authorList>
    </citation>
    <scope>NUCLEOTIDE SEQUENCE [LARGE SCALE GENOMIC DNA]</scope>
    <source>
        <strain evidence="8">cv. Red5</strain>
        <tissue evidence="7">Young leaf</tissue>
    </source>
</reference>
<dbReference type="STRING" id="1590841.A0A2R6P5Z3"/>
<dbReference type="Gene3D" id="2.40.70.10">
    <property type="entry name" value="Acid Proteases"/>
    <property type="match status" value="2"/>
</dbReference>
<dbReference type="CDD" id="cd05489">
    <property type="entry name" value="xylanase_inhibitor_I_like"/>
    <property type="match status" value="1"/>
</dbReference>
<keyword evidence="8" id="KW-1185">Reference proteome</keyword>
<dbReference type="AlphaFoldDB" id="A0A2R6P5Z3"/>
<dbReference type="Gramene" id="PSR86058">
    <property type="protein sequence ID" value="PSR86058"/>
    <property type="gene ID" value="CEY00_Acc31687"/>
</dbReference>
<dbReference type="InterPro" id="IPR033868">
    <property type="entry name" value="Xylanase_inhibitor_I-like"/>
</dbReference>
<accession>A0A2R6P5Z3</accession>
<dbReference type="OrthoDB" id="1904546at2759"/>
<dbReference type="PANTHER" id="PTHR47965:SF6">
    <property type="entry name" value="ASPARTIC PROTEINASE GIP1-RELATED"/>
    <property type="match status" value="1"/>
</dbReference>
<dbReference type="Pfam" id="PF14541">
    <property type="entry name" value="TAXi_C"/>
    <property type="match status" value="1"/>
</dbReference>
<dbReference type="OMA" id="TYQHIPC"/>
<evidence type="ECO:0000256" key="3">
    <source>
        <dbReference type="ARBA" id="ARBA00022525"/>
    </source>
</evidence>
<evidence type="ECO:0000313" key="7">
    <source>
        <dbReference type="EMBL" id="PSR86058.1"/>
    </source>
</evidence>
<dbReference type="InParanoid" id="A0A2R6P5Z3"/>
<evidence type="ECO:0000259" key="6">
    <source>
        <dbReference type="PROSITE" id="PS51767"/>
    </source>
</evidence>
<dbReference type="PANTHER" id="PTHR47965">
    <property type="entry name" value="ASPARTYL PROTEASE-RELATED"/>
    <property type="match status" value="1"/>
</dbReference>
<dbReference type="InterPro" id="IPR033121">
    <property type="entry name" value="PEPTIDASE_A1"/>
</dbReference>
<protein>
    <submittedName>
        <fullName evidence="7">Basic 7S globulin 2 like</fullName>
    </submittedName>
</protein>
<proteinExistence type="inferred from homology"/>
<comment type="caution">
    <text evidence="7">The sequence shown here is derived from an EMBL/GenBank/DDBJ whole genome shotgun (WGS) entry which is preliminary data.</text>
</comment>
<dbReference type="EMBL" id="NKQK01000028">
    <property type="protein sequence ID" value="PSR86058.1"/>
    <property type="molecule type" value="Genomic_DNA"/>
</dbReference>
<dbReference type="InterPro" id="IPR021109">
    <property type="entry name" value="Peptidase_aspartic_dom_sf"/>
</dbReference>
<dbReference type="InterPro" id="IPR001461">
    <property type="entry name" value="Aspartic_peptidase_A1"/>
</dbReference>
<evidence type="ECO:0000256" key="5">
    <source>
        <dbReference type="SAM" id="SignalP"/>
    </source>
</evidence>
<dbReference type="Proteomes" id="UP000241394">
    <property type="component" value="Chromosome LG28"/>
</dbReference>
<feature type="chain" id="PRO_5015314765" evidence="5">
    <location>
        <begin position="28"/>
        <end position="443"/>
    </location>
</feature>
<organism evidence="7 8">
    <name type="scientific">Actinidia chinensis var. chinensis</name>
    <name type="common">Chinese soft-hair kiwi</name>
    <dbReference type="NCBI Taxonomy" id="1590841"/>
    <lineage>
        <taxon>Eukaryota</taxon>
        <taxon>Viridiplantae</taxon>
        <taxon>Streptophyta</taxon>
        <taxon>Embryophyta</taxon>
        <taxon>Tracheophyta</taxon>
        <taxon>Spermatophyta</taxon>
        <taxon>Magnoliopsida</taxon>
        <taxon>eudicotyledons</taxon>
        <taxon>Gunneridae</taxon>
        <taxon>Pentapetalae</taxon>
        <taxon>asterids</taxon>
        <taxon>Ericales</taxon>
        <taxon>Actinidiaceae</taxon>
        <taxon>Actinidia</taxon>
    </lineage>
</organism>
<evidence type="ECO:0000256" key="1">
    <source>
        <dbReference type="ARBA" id="ARBA00004239"/>
    </source>
</evidence>
<feature type="domain" description="Peptidase A1" evidence="6">
    <location>
        <begin position="42"/>
        <end position="419"/>
    </location>
</feature>
<comment type="subcellular location">
    <subcellularLocation>
        <location evidence="1">Secreted</location>
        <location evidence="1">Extracellular space</location>
    </subcellularLocation>
</comment>
<keyword evidence="3" id="KW-0964">Secreted</keyword>
<dbReference type="SUPFAM" id="SSF50630">
    <property type="entry name" value="Acid proteases"/>
    <property type="match status" value="1"/>
</dbReference>
<gene>
    <name evidence="7" type="ORF">CEY00_Acc31687</name>
</gene>
<keyword evidence="4 5" id="KW-0732">Signal</keyword>
<dbReference type="GO" id="GO:0005576">
    <property type="term" value="C:extracellular region"/>
    <property type="evidence" value="ECO:0007669"/>
    <property type="project" value="UniProtKB-SubCell"/>
</dbReference>
<dbReference type="InterPro" id="IPR032861">
    <property type="entry name" value="TAXi_N"/>
</dbReference>